<dbReference type="Pfam" id="PF00621">
    <property type="entry name" value="RhoGEF"/>
    <property type="match status" value="1"/>
</dbReference>
<dbReference type="InParanoid" id="A0A6P8J3L5"/>
<feature type="compositionally biased region" description="Basic and acidic residues" evidence="1">
    <location>
        <begin position="701"/>
        <end position="715"/>
    </location>
</feature>
<feature type="compositionally biased region" description="Basic and acidic residues" evidence="1">
    <location>
        <begin position="169"/>
        <end position="178"/>
    </location>
</feature>
<feature type="compositionally biased region" description="Polar residues" evidence="1">
    <location>
        <begin position="571"/>
        <end position="616"/>
    </location>
</feature>
<feature type="compositionally biased region" description="Polar residues" evidence="1">
    <location>
        <begin position="902"/>
        <end position="918"/>
    </location>
</feature>
<protein>
    <submittedName>
        <fullName evidence="4">Uncharacterized protein LOC116306291 isoform X1</fullName>
    </submittedName>
</protein>
<feature type="region of interest" description="Disordered" evidence="1">
    <location>
        <begin position="1029"/>
        <end position="1060"/>
    </location>
</feature>
<dbReference type="OrthoDB" id="5971274at2759"/>
<dbReference type="SMART" id="SM00325">
    <property type="entry name" value="RhoGEF"/>
    <property type="match status" value="1"/>
</dbReference>
<organism evidence="3 4">
    <name type="scientific">Actinia tenebrosa</name>
    <name type="common">Australian red waratah sea anemone</name>
    <dbReference type="NCBI Taxonomy" id="6105"/>
    <lineage>
        <taxon>Eukaryota</taxon>
        <taxon>Metazoa</taxon>
        <taxon>Cnidaria</taxon>
        <taxon>Anthozoa</taxon>
        <taxon>Hexacorallia</taxon>
        <taxon>Actiniaria</taxon>
        <taxon>Actiniidae</taxon>
        <taxon>Actinia</taxon>
    </lineage>
</organism>
<dbReference type="PANTHER" id="PTHR12673:SF159">
    <property type="entry name" value="LD03170P"/>
    <property type="match status" value="1"/>
</dbReference>
<feature type="region of interest" description="Disordered" evidence="1">
    <location>
        <begin position="686"/>
        <end position="731"/>
    </location>
</feature>
<feature type="compositionally biased region" description="Basic residues" evidence="1">
    <location>
        <begin position="536"/>
        <end position="547"/>
    </location>
</feature>
<dbReference type="InterPro" id="IPR035899">
    <property type="entry name" value="DBL_dom_sf"/>
</dbReference>
<dbReference type="Gene3D" id="1.20.900.10">
    <property type="entry name" value="Dbl homology (DH) domain"/>
    <property type="match status" value="1"/>
</dbReference>
<proteinExistence type="predicted"/>
<feature type="compositionally biased region" description="Polar residues" evidence="1">
    <location>
        <begin position="851"/>
        <end position="860"/>
    </location>
</feature>
<dbReference type="GO" id="GO:0035556">
    <property type="term" value="P:intracellular signal transduction"/>
    <property type="evidence" value="ECO:0007669"/>
    <property type="project" value="InterPro"/>
</dbReference>
<dbReference type="GeneID" id="116306291"/>
<dbReference type="PROSITE" id="PS50010">
    <property type="entry name" value="DH_2"/>
    <property type="match status" value="1"/>
</dbReference>
<sequence length="1060" mass="119458">MNTTRGLKHIETITEADEEEEEYQNRHISKERINSHLGSGLEKWQKAMEEQVGNDEQDCISTRSRTQTTEAPVIFDPDGMRIVRGTTCISSEFRQRSYTDPTDLLWVFRRRWNIMLDENDNEDNEYDKTSNKRDEWSNKDGKQQLDMYKMGCDDGKEGRLQKSSNESLSSREGKHSDSKGLSASSDSDPRDSMEDSKAQTDLPSVARKISAPAFRMGRRSSQVQMQMHAHRRSSVSALPRRMARRGSEVPALTSLARRRNTLTPSYPVGLKRRGSRGFSNAEFHLNNIQTKAKHEMLANLVLPAFAEPSFRGGRERRITYGCPTAKSKKDEKRFQVTNEILETEKKYLACLNTLKNTFEDPMREGNFLTPKEIDIIFPNELGLIRESHTHFMKDLEERIENWKQYGIVGDIFTKLSSSYHVDVLKIYSDYVNNFPRAMAIINKSSRSSQKFKRFLQACSTDPDCEGLDLGAYLLTPIQRLPRYVLLLRQLSKSTEASHPDSFHLENALEKMKNMINILNDSIQSSCKIVNVSISRKSTKRKSLRKRPGIKDLKITKEDNDSSRSSQDKTTADGNPRSLKSPTTTDSPLNSPISPPDVSSTTQESRLSPSPESQHSVLTRVKSGDKKSRPVSTGDLDRFYDADHSKEFNAIIEEGEGNDKAAGQSKFRIAAESVKRSWQRRSKKWRRSFEGKCGSTSTLPDLGRDLGSPRELDNSSERFPYSESTSPTISPSVSLENTKISDDTQRIVACNPLVSGENSEGCYTSPLPSPVFSTDNISGQETDMATSDVTTIKETEELTLPTFPDDGSPYMTHRNIRRKHAIQETRPCSVALPLRESSTEETGTDAADKSQSDNNLLTSSKNKTRGSECDAPENIWVPRQRPGLQKRSSSDGVRQQYLRRKVSNTSSDHNLGSTSTSRGSLDKSKDSLIDSGVSGTPDYSPANTLSKNMTKTLPINDKTLQNMEKFKQLSLEERLGFEEIIASGFGENQRKLKSDEELDKLREGAKSKKKFKDVVKQIFSKKKRKSVSSLEDALQAKKSSKILTRSRSLNRKDSKDISSSV</sequence>
<feature type="compositionally biased region" description="Basic and acidic residues" evidence="1">
    <location>
        <begin position="187"/>
        <end position="198"/>
    </location>
</feature>
<feature type="compositionally biased region" description="Basic and acidic residues" evidence="1">
    <location>
        <begin position="1049"/>
        <end position="1060"/>
    </location>
</feature>
<dbReference type="CDD" id="cd00160">
    <property type="entry name" value="RhoGEF"/>
    <property type="match status" value="1"/>
</dbReference>
<evidence type="ECO:0000313" key="4">
    <source>
        <dbReference type="RefSeq" id="XP_031572175.1"/>
    </source>
</evidence>
<feature type="compositionally biased region" description="Basic and acidic residues" evidence="1">
    <location>
        <begin position="548"/>
        <end position="570"/>
    </location>
</feature>
<dbReference type="InterPro" id="IPR001331">
    <property type="entry name" value="GDS_CDC24_CS"/>
</dbReference>
<dbReference type="KEGG" id="aten:116306291"/>
<dbReference type="RefSeq" id="XP_031572175.1">
    <property type="nucleotide sequence ID" value="XM_031716315.1"/>
</dbReference>
<evidence type="ECO:0000256" key="1">
    <source>
        <dbReference type="SAM" id="MobiDB-lite"/>
    </source>
</evidence>
<dbReference type="Proteomes" id="UP000515163">
    <property type="component" value="Unplaced"/>
</dbReference>
<dbReference type="PANTHER" id="PTHR12673">
    <property type="entry name" value="FACIOGENITAL DYSPLASIA PROTEIN"/>
    <property type="match status" value="1"/>
</dbReference>
<feature type="region of interest" description="Disordered" evidence="1">
    <location>
        <begin position="536"/>
        <end position="637"/>
    </location>
</feature>
<gene>
    <name evidence="4" type="primary">LOC116306291</name>
</gene>
<accession>A0A6P8J3L5</accession>
<reference evidence="4" key="1">
    <citation type="submission" date="2025-08" db="UniProtKB">
        <authorList>
            <consortium name="RefSeq"/>
        </authorList>
    </citation>
    <scope>IDENTIFICATION</scope>
    <source>
        <tissue evidence="4">Tentacle</tissue>
    </source>
</reference>
<keyword evidence="3" id="KW-1185">Reference proteome</keyword>
<dbReference type="InterPro" id="IPR000219">
    <property type="entry name" value="DH_dom"/>
</dbReference>
<feature type="compositionally biased region" description="Basic and acidic residues" evidence="1">
    <location>
        <begin position="126"/>
        <end position="143"/>
    </location>
</feature>
<feature type="region of interest" description="Disordered" evidence="1">
    <location>
        <begin position="223"/>
        <end position="249"/>
    </location>
</feature>
<feature type="domain" description="DH" evidence="2">
    <location>
        <begin position="332"/>
        <end position="521"/>
    </location>
</feature>
<dbReference type="AlphaFoldDB" id="A0A6P8J3L5"/>
<feature type="region of interest" description="Disordered" evidence="1">
    <location>
        <begin position="120"/>
        <end position="205"/>
    </location>
</feature>
<dbReference type="PROSITE" id="PS00741">
    <property type="entry name" value="DH_1"/>
    <property type="match status" value="1"/>
</dbReference>
<feature type="compositionally biased region" description="Basic and acidic residues" evidence="1">
    <location>
        <begin position="151"/>
        <end position="160"/>
    </location>
</feature>
<feature type="compositionally biased region" description="Polar residues" evidence="1">
    <location>
        <begin position="721"/>
        <end position="731"/>
    </location>
</feature>
<evidence type="ECO:0000259" key="2">
    <source>
        <dbReference type="PROSITE" id="PS50010"/>
    </source>
</evidence>
<feature type="region of interest" description="Disordered" evidence="1">
    <location>
        <begin position="817"/>
        <end position="946"/>
    </location>
</feature>
<evidence type="ECO:0000313" key="3">
    <source>
        <dbReference type="Proteomes" id="UP000515163"/>
    </source>
</evidence>
<dbReference type="SUPFAM" id="SSF48065">
    <property type="entry name" value="DBL homology domain (DH-domain)"/>
    <property type="match status" value="1"/>
</dbReference>
<dbReference type="GO" id="GO:0005085">
    <property type="term" value="F:guanyl-nucleotide exchange factor activity"/>
    <property type="evidence" value="ECO:0007669"/>
    <property type="project" value="InterPro"/>
</dbReference>
<dbReference type="InterPro" id="IPR051092">
    <property type="entry name" value="FYVE_RhoGEF_PH"/>
</dbReference>
<dbReference type="GO" id="GO:0005737">
    <property type="term" value="C:cytoplasm"/>
    <property type="evidence" value="ECO:0007669"/>
    <property type="project" value="TreeGrafter"/>
</dbReference>
<name>A0A6P8J3L5_ACTTE</name>